<comment type="caution">
    <text evidence="2">The sequence shown here is derived from an EMBL/GenBank/DDBJ whole genome shotgun (WGS) entry which is preliminary data.</text>
</comment>
<gene>
    <name evidence="2" type="primary">ubiE</name>
    <name evidence="2" type="ORF">GCM10017774_12380</name>
</gene>
<dbReference type="PANTHER" id="PTHR45036">
    <property type="entry name" value="METHYLTRANSFERASE LIKE 7B"/>
    <property type="match status" value="1"/>
</dbReference>
<dbReference type="Proteomes" id="UP000605568">
    <property type="component" value="Unassembled WGS sequence"/>
</dbReference>
<feature type="domain" description="Methyltransferase type 11" evidence="1">
    <location>
        <begin position="45"/>
        <end position="139"/>
    </location>
</feature>
<keyword evidence="3" id="KW-1185">Reference proteome</keyword>
<reference evidence="3" key="1">
    <citation type="journal article" date="2019" name="Int. J. Syst. Evol. Microbiol.">
        <title>The Global Catalogue of Microorganisms (GCM) 10K type strain sequencing project: providing services to taxonomists for standard genome sequencing and annotation.</title>
        <authorList>
            <consortium name="The Broad Institute Genomics Platform"/>
            <consortium name="The Broad Institute Genome Sequencing Center for Infectious Disease"/>
            <person name="Wu L."/>
            <person name="Ma J."/>
        </authorList>
    </citation>
    <scope>NUCLEOTIDE SEQUENCE [LARGE SCALE GENOMIC DNA]</scope>
    <source>
        <strain evidence="3">CGMCC 4.7367</strain>
    </source>
</reference>
<dbReference type="InterPro" id="IPR013216">
    <property type="entry name" value="Methyltransf_11"/>
</dbReference>
<dbReference type="GO" id="GO:0032259">
    <property type="term" value="P:methylation"/>
    <property type="evidence" value="ECO:0007669"/>
    <property type="project" value="UniProtKB-KW"/>
</dbReference>
<dbReference type="GO" id="GO:0008168">
    <property type="term" value="F:methyltransferase activity"/>
    <property type="evidence" value="ECO:0007669"/>
    <property type="project" value="UniProtKB-KW"/>
</dbReference>
<dbReference type="SUPFAM" id="SSF53335">
    <property type="entry name" value="S-adenosyl-L-methionine-dependent methyltransferases"/>
    <property type="match status" value="1"/>
</dbReference>
<accession>A0ABQ3M2J9</accession>
<dbReference type="PANTHER" id="PTHR45036:SF1">
    <property type="entry name" value="METHYLTRANSFERASE LIKE 7A"/>
    <property type="match status" value="1"/>
</dbReference>
<evidence type="ECO:0000313" key="2">
    <source>
        <dbReference type="EMBL" id="GHH32083.1"/>
    </source>
</evidence>
<dbReference type="InterPro" id="IPR029063">
    <property type="entry name" value="SAM-dependent_MTases_sf"/>
</dbReference>
<protein>
    <submittedName>
        <fullName evidence="2">Ubiquinone/menaquinone biosynthesis methyltransferase</fullName>
    </submittedName>
</protein>
<proteinExistence type="predicted"/>
<keyword evidence="2" id="KW-0489">Methyltransferase</keyword>
<keyword evidence="2" id="KW-0808">Transferase</keyword>
<evidence type="ECO:0000313" key="3">
    <source>
        <dbReference type="Proteomes" id="UP000605568"/>
    </source>
</evidence>
<sequence>MDQARWQRYWDRKSATYDREIGALDRRVFGDSRHWACSRATGEVLEVAVGTGLNLPHYPATAVLTGLDLSEQMLALARSRAADLGREVTLRQGTAHALPFADASFDTVVCTLGLCAIPDHETAIAEMVRVLRPGGRLVLLDHVAGSSRLTRGVQWLLERITVPMAGEHFLRRPLPLVEAHGLTVEQRERFKLGVVERLVARKPVSSSGAPATPHDLP</sequence>
<name>A0ABQ3M2J9_9PSEU</name>
<dbReference type="EMBL" id="BNAR01000002">
    <property type="protein sequence ID" value="GHH32083.1"/>
    <property type="molecule type" value="Genomic_DNA"/>
</dbReference>
<keyword evidence="2" id="KW-0830">Ubiquinone</keyword>
<dbReference type="CDD" id="cd02440">
    <property type="entry name" value="AdoMet_MTases"/>
    <property type="match status" value="1"/>
</dbReference>
<evidence type="ECO:0000259" key="1">
    <source>
        <dbReference type="Pfam" id="PF08241"/>
    </source>
</evidence>
<dbReference type="Gene3D" id="3.40.50.150">
    <property type="entry name" value="Vaccinia Virus protein VP39"/>
    <property type="match status" value="1"/>
</dbReference>
<dbReference type="Pfam" id="PF08241">
    <property type="entry name" value="Methyltransf_11"/>
    <property type="match status" value="1"/>
</dbReference>
<dbReference type="RefSeq" id="WP_191296560.1">
    <property type="nucleotide sequence ID" value="NZ_BNAR01000002.1"/>
</dbReference>
<organism evidence="2 3">
    <name type="scientific">Lentzea cavernae</name>
    <dbReference type="NCBI Taxonomy" id="2020703"/>
    <lineage>
        <taxon>Bacteria</taxon>
        <taxon>Bacillati</taxon>
        <taxon>Actinomycetota</taxon>
        <taxon>Actinomycetes</taxon>
        <taxon>Pseudonocardiales</taxon>
        <taxon>Pseudonocardiaceae</taxon>
        <taxon>Lentzea</taxon>
    </lineage>
</organism>
<dbReference type="InterPro" id="IPR052356">
    <property type="entry name" value="Thiol_S-MT"/>
</dbReference>